<keyword evidence="7" id="KW-0067">ATP-binding</keyword>
<evidence type="ECO:0000256" key="6">
    <source>
        <dbReference type="ARBA" id="ARBA00022741"/>
    </source>
</evidence>
<organism evidence="13 14">
    <name type="scientific">Bifidobacterium asteroides DSM 20089</name>
    <dbReference type="NCBI Taxonomy" id="1437594"/>
    <lineage>
        <taxon>Bacteria</taxon>
        <taxon>Bacillati</taxon>
        <taxon>Actinomycetota</taxon>
        <taxon>Actinomycetes</taxon>
        <taxon>Bifidobacteriales</taxon>
        <taxon>Bifidobacteriaceae</taxon>
        <taxon>Bifidobacterium</taxon>
    </lineage>
</organism>
<dbReference type="InterPro" id="IPR011527">
    <property type="entry name" value="ABC1_TM_dom"/>
</dbReference>
<keyword evidence="9" id="KW-0472">Membrane</keyword>
<keyword evidence="2" id="KW-0813">Transport</keyword>
<dbReference type="InterPro" id="IPR003593">
    <property type="entry name" value="AAA+_ATPase"/>
</dbReference>
<dbReference type="PANTHER" id="PTHR43394:SF1">
    <property type="entry name" value="ATP-BINDING CASSETTE SUB-FAMILY B MEMBER 10, MITOCHONDRIAL"/>
    <property type="match status" value="1"/>
</dbReference>
<comment type="subcellular location">
    <subcellularLocation>
        <location evidence="1">Cell inner membrane</location>
        <topology evidence="1">Multi-pass membrane protein</topology>
    </subcellularLocation>
</comment>
<evidence type="ECO:0000259" key="11">
    <source>
        <dbReference type="PROSITE" id="PS50893"/>
    </source>
</evidence>
<evidence type="ECO:0000256" key="3">
    <source>
        <dbReference type="ARBA" id="ARBA00022475"/>
    </source>
</evidence>
<accession>A0AAD0AB66</accession>
<dbReference type="PROSITE" id="PS00211">
    <property type="entry name" value="ABC_TRANSPORTER_1"/>
    <property type="match status" value="1"/>
</dbReference>
<evidence type="ECO:0000256" key="5">
    <source>
        <dbReference type="ARBA" id="ARBA00022692"/>
    </source>
</evidence>
<dbReference type="PROSITE" id="PS50929">
    <property type="entry name" value="ABC_TM1F"/>
    <property type="match status" value="1"/>
</dbReference>
<dbReference type="Pfam" id="PF00664">
    <property type="entry name" value="ABC_membrane"/>
    <property type="match status" value="1"/>
</dbReference>
<dbReference type="PANTHER" id="PTHR43394">
    <property type="entry name" value="ATP-DEPENDENT PERMEASE MDL1, MITOCHONDRIAL"/>
    <property type="match status" value="1"/>
</dbReference>
<keyword evidence="8" id="KW-1133">Transmembrane helix</keyword>
<evidence type="ECO:0000313" key="14">
    <source>
        <dbReference type="Proteomes" id="UP000224056"/>
    </source>
</evidence>
<dbReference type="InterPro" id="IPR039421">
    <property type="entry name" value="Type_1_exporter"/>
</dbReference>
<dbReference type="GO" id="GO:0005886">
    <property type="term" value="C:plasma membrane"/>
    <property type="evidence" value="ECO:0007669"/>
    <property type="project" value="UniProtKB-SubCell"/>
</dbReference>
<dbReference type="SUPFAM" id="SSF52540">
    <property type="entry name" value="P-loop containing nucleoside triphosphate hydrolases"/>
    <property type="match status" value="1"/>
</dbReference>
<dbReference type="SUPFAM" id="SSF90123">
    <property type="entry name" value="ABC transporter transmembrane region"/>
    <property type="match status" value="1"/>
</dbReference>
<gene>
    <name evidence="13" type="ORF">BA20089_08500</name>
</gene>
<keyword evidence="3" id="KW-1003">Cell membrane</keyword>
<dbReference type="GO" id="GO:0016887">
    <property type="term" value="F:ATP hydrolysis activity"/>
    <property type="evidence" value="ECO:0007669"/>
    <property type="project" value="InterPro"/>
</dbReference>
<evidence type="ECO:0000256" key="4">
    <source>
        <dbReference type="ARBA" id="ARBA00022519"/>
    </source>
</evidence>
<evidence type="ECO:0000256" key="9">
    <source>
        <dbReference type="ARBA" id="ARBA00023136"/>
    </source>
</evidence>
<protein>
    <recommendedName>
        <fullName evidence="15">ABC transporter, ATP-binding protein</fullName>
    </recommendedName>
</protein>
<feature type="domain" description="ABC transporter" evidence="11">
    <location>
        <begin position="131"/>
        <end position="366"/>
    </location>
</feature>
<dbReference type="AlphaFoldDB" id="A0AAD0AB66"/>
<dbReference type="InterPro" id="IPR027417">
    <property type="entry name" value="P-loop_NTPase"/>
</dbReference>
<dbReference type="SMART" id="SM00382">
    <property type="entry name" value="AAA"/>
    <property type="match status" value="1"/>
</dbReference>
<dbReference type="InterPro" id="IPR017871">
    <property type="entry name" value="ABC_transporter-like_CS"/>
</dbReference>
<keyword evidence="6" id="KW-0547">Nucleotide-binding</keyword>
<comment type="similarity">
    <text evidence="10">Belongs to the ABC transporter superfamily. Siderophore-Fe(3+) uptake transporter (SIUT) (TC 3.A.1.21) family.</text>
</comment>
<reference evidence="13 14" key="1">
    <citation type="submission" date="2016-10" db="EMBL/GenBank/DDBJ databases">
        <title>The whole genome sequencing and assembly of B. asteroides DSM 20089 strain.</title>
        <authorList>
            <person name="Lee Y.-J."/>
            <person name="Park M.-K."/>
            <person name="Yi H."/>
            <person name="Bahn Y.-S."/>
            <person name="Kim J.F."/>
            <person name="Lee D.-W."/>
        </authorList>
    </citation>
    <scope>NUCLEOTIDE SEQUENCE [LARGE SCALE GENOMIC DNA]</scope>
    <source>
        <strain evidence="13 14">DSM 20089</strain>
    </source>
</reference>
<dbReference type="InterPro" id="IPR003439">
    <property type="entry name" value="ABC_transporter-like_ATP-bd"/>
</dbReference>
<dbReference type="GO" id="GO:0015421">
    <property type="term" value="F:ABC-type oligopeptide transporter activity"/>
    <property type="evidence" value="ECO:0007669"/>
    <property type="project" value="TreeGrafter"/>
</dbReference>
<sequence>MRTLEAYNSIDPEKNKIYAITGQAFASGRKLVWLYSSFAPVNQILSKLGNIVAILYGAYQVACGQMEFTSLVMFLMYFSYFSTAINSIVSAIGQMQQAIVGSQRVDEFFTVKEQQDDSAGTVLSLTKAPKVTFKEINHRYIDQTENSLTNVSFTAPPGKITALVGESGGGKTTCLSLVERFFQPTNGQVTVDGSDLAGLHMEKLRKDIAYVEQDPCILTGTIRDNILLGNNTATDDEISQVLKRVGLELDGVSDAQLLDREVGQSGLALSGGQKQRIALARALIRMPKLLLMDEPTSNLDGLAEETIAKLIRQRFGNTTVLYSAHRLSLILEADWIVVIKNGRVLDEGNHEELLGRCDYYKQLIASQEQHTTK</sequence>
<feature type="domain" description="ABC transmembrane type-1" evidence="12">
    <location>
        <begin position="1"/>
        <end position="97"/>
    </location>
</feature>
<evidence type="ECO:0000259" key="12">
    <source>
        <dbReference type="PROSITE" id="PS50929"/>
    </source>
</evidence>
<keyword evidence="4" id="KW-0997">Cell inner membrane</keyword>
<dbReference type="Pfam" id="PF00005">
    <property type="entry name" value="ABC_tran"/>
    <property type="match status" value="1"/>
</dbReference>
<dbReference type="Gene3D" id="1.20.1560.10">
    <property type="entry name" value="ABC transporter type 1, transmembrane domain"/>
    <property type="match status" value="1"/>
</dbReference>
<evidence type="ECO:0000256" key="8">
    <source>
        <dbReference type="ARBA" id="ARBA00022989"/>
    </source>
</evidence>
<evidence type="ECO:0008006" key="15">
    <source>
        <dbReference type="Google" id="ProtNLM"/>
    </source>
</evidence>
<proteinExistence type="inferred from homology"/>
<dbReference type="GO" id="GO:0005524">
    <property type="term" value="F:ATP binding"/>
    <property type="evidence" value="ECO:0007669"/>
    <property type="project" value="UniProtKB-KW"/>
</dbReference>
<dbReference type="PROSITE" id="PS50893">
    <property type="entry name" value="ABC_TRANSPORTER_2"/>
    <property type="match status" value="1"/>
</dbReference>
<evidence type="ECO:0000256" key="2">
    <source>
        <dbReference type="ARBA" id="ARBA00022448"/>
    </source>
</evidence>
<dbReference type="Gene3D" id="3.40.50.300">
    <property type="entry name" value="P-loop containing nucleotide triphosphate hydrolases"/>
    <property type="match status" value="1"/>
</dbReference>
<name>A0AAD0AB66_9BIFI</name>
<dbReference type="InterPro" id="IPR036640">
    <property type="entry name" value="ABC1_TM_sf"/>
</dbReference>
<evidence type="ECO:0000256" key="10">
    <source>
        <dbReference type="ARBA" id="ARBA00023455"/>
    </source>
</evidence>
<evidence type="ECO:0000313" key="13">
    <source>
        <dbReference type="EMBL" id="ATO42137.1"/>
    </source>
</evidence>
<dbReference type="Proteomes" id="UP000224056">
    <property type="component" value="Chromosome"/>
</dbReference>
<evidence type="ECO:0000256" key="7">
    <source>
        <dbReference type="ARBA" id="ARBA00022840"/>
    </source>
</evidence>
<keyword evidence="5" id="KW-0812">Transmembrane</keyword>
<dbReference type="EMBL" id="CP017696">
    <property type="protein sequence ID" value="ATO42137.1"/>
    <property type="molecule type" value="Genomic_DNA"/>
</dbReference>
<evidence type="ECO:0000256" key="1">
    <source>
        <dbReference type="ARBA" id="ARBA00004429"/>
    </source>
</evidence>
<dbReference type="FunFam" id="3.40.50.300:FF:000221">
    <property type="entry name" value="Multidrug ABC transporter ATP-binding protein"/>
    <property type="match status" value="1"/>
</dbReference>